<dbReference type="SUPFAM" id="SSF56300">
    <property type="entry name" value="Metallo-dependent phosphatases"/>
    <property type="match status" value="1"/>
</dbReference>
<dbReference type="Proteomes" id="UP000195447">
    <property type="component" value="Unassembled WGS sequence"/>
</dbReference>
<evidence type="ECO:0000259" key="2">
    <source>
        <dbReference type="Pfam" id="PF12850"/>
    </source>
</evidence>
<reference evidence="5" key="1">
    <citation type="submission" date="2017-04" db="EMBL/GenBank/DDBJ databases">
        <title>Function of individual gut microbiota members based on whole genome sequencing of pure cultures obtained from chicken caecum.</title>
        <authorList>
            <person name="Medvecky M."/>
            <person name="Cejkova D."/>
            <person name="Polansky O."/>
            <person name="Karasova D."/>
            <person name="Kubasova T."/>
            <person name="Cizek A."/>
            <person name="Rychlik I."/>
        </authorList>
    </citation>
    <scope>NUCLEOTIDE SEQUENCE [LARGE SCALE GENOMIC DNA]</scope>
    <source>
        <strain evidence="5">An178</strain>
    </source>
</reference>
<keyword evidence="5" id="KW-1185">Reference proteome</keyword>
<evidence type="ECO:0000313" key="3">
    <source>
        <dbReference type="EMBL" id="MDC0828740.1"/>
    </source>
</evidence>
<dbReference type="EMBL" id="JAQNCK010000024">
    <property type="protein sequence ID" value="MDC0828740.1"/>
    <property type="molecule type" value="Genomic_DNA"/>
</dbReference>
<comment type="similarity">
    <text evidence="1">Belongs to the metallophosphoesterase superfamily. YfcE family.</text>
</comment>
<name>A0A1Y3VUN6_9FIRM</name>
<proteinExistence type="inferred from homology"/>
<dbReference type="AlphaFoldDB" id="A0A1Y3VUN6"/>
<organism evidence="4 5">
    <name type="scientific">Faecalitalea cylindroides</name>
    <dbReference type="NCBI Taxonomy" id="39483"/>
    <lineage>
        <taxon>Bacteria</taxon>
        <taxon>Bacillati</taxon>
        <taxon>Bacillota</taxon>
        <taxon>Erysipelotrichia</taxon>
        <taxon>Erysipelotrichales</taxon>
        <taxon>Erysipelotrichaceae</taxon>
        <taxon>Faecalitalea</taxon>
    </lineage>
</organism>
<reference evidence="3" key="3">
    <citation type="submission" date="2023-01" db="EMBL/GenBank/DDBJ databases">
        <title>Human gut microbiome strain richness.</title>
        <authorList>
            <person name="Chen-Liaw A."/>
        </authorList>
    </citation>
    <scope>NUCLEOTIDE SEQUENCE</scope>
    <source>
        <strain evidence="3">D55st1_G4_D55t1_190419</strain>
    </source>
</reference>
<sequence>MRYFIADQHFFHKALNEKMDKRGFESVEQMNEYMIEKWNAKINKNDEVIILGDFSWGNARQTQEVLDRLKGRLYMIKGNHDRFLSDKKYSWDRFIWIKDYAELKDNKRKVILSHYPIACYNGQYRRDETGQPKTFMLHGHIHKTQDQIYLDAYQKFVQRQSHVSVSGNVETIPCQFINCFCMYSDYAPMTLDEWIEIDKKRRQILESNVIML</sequence>
<dbReference type="RefSeq" id="WP_087158495.1">
    <property type="nucleotide sequence ID" value="NZ_CALHAA010000029.1"/>
</dbReference>
<dbReference type="GO" id="GO:0016787">
    <property type="term" value="F:hydrolase activity"/>
    <property type="evidence" value="ECO:0007669"/>
    <property type="project" value="InterPro"/>
</dbReference>
<evidence type="ECO:0000256" key="1">
    <source>
        <dbReference type="ARBA" id="ARBA00008950"/>
    </source>
</evidence>
<reference evidence="4" key="2">
    <citation type="journal article" date="2018" name="BMC Genomics">
        <title>Whole genome sequencing and function prediction of 133 gut anaerobes isolated from chicken caecum in pure cultures.</title>
        <authorList>
            <person name="Medvecky M."/>
            <person name="Cejkova D."/>
            <person name="Polansky O."/>
            <person name="Karasova D."/>
            <person name="Kubasova T."/>
            <person name="Cizek A."/>
            <person name="Rychlik I."/>
        </authorList>
    </citation>
    <scope>NUCLEOTIDE SEQUENCE</scope>
    <source>
        <strain evidence="4">An178</strain>
    </source>
</reference>
<feature type="domain" description="Calcineurin-like phosphoesterase" evidence="2">
    <location>
        <begin position="34"/>
        <end position="147"/>
    </location>
</feature>
<dbReference type="EMBL" id="NFKM01000007">
    <property type="protein sequence ID" value="OUP61028.1"/>
    <property type="molecule type" value="Genomic_DNA"/>
</dbReference>
<gene>
    <name evidence="4" type="ORF">B5F14_04600</name>
    <name evidence="3" type="ORF">POG00_08435</name>
</gene>
<protein>
    <submittedName>
        <fullName evidence="3 4">Phosphoesterase</fullName>
    </submittedName>
</protein>
<comment type="caution">
    <text evidence="4">The sequence shown here is derived from an EMBL/GenBank/DDBJ whole genome shotgun (WGS) entry which is preliminary data.</text>
</comment>
<dbReference type="Gene3D" id="3.60.21.10">
    <property type="match status" value="1"/>
</dbReference>
<dbReference type="Proteomes" id="UP001220658">
    <property type="component" value="Unassembled WGS sequence"/>
</dbReference>
<dbReference type="InterPro" id="IPR029052">
    <property type="entry name" value="Metallo-depent_PP-like"/>
</dbReference>
<evidence type="ECO:0000313" key="4">
    <source>
        <dbReference type="EMBL" id="OUP61028.1"/>
    </source>
</evidence>
<accession>A0A1Y3VUN6</accession>
<evidence type="ECO:0000313" key="5">
    <source>
        <dbReference type="Proteomes" id="UP000195447"/>
    </source>
</evidence>
<dbReference type="Pfam" id="PF12850">
    <property type="entry name" value="Metallophos_2"/>
    <property type="match status" value="1"/>
</dbReference>
<dbReference type="InterPro" id="IPR024654">
    <property type="entry name" value="Calcineurin-like_PHP_lpxH"/>
</dbReference>